<gene>
    <name evidence="2" type="ORF">GCM10010178_16100</name>
</gene>
<dbReference type="InterPro" id="IPR037523">
    <property type="entry name" value="VOC_core"/>
</dbReference>
<organism evidence="2 3">
    <name type="scientific">Lentzea flava</name>
    <dbReference type="NCBI Taxonomy" id="103732"/>
    <lineage>
        <taxon>Bacteria</taxon>
        <taxon>Bacillati</taxon>
        <taxon>Actinomycetota</taxon>
        <taxon>Actinomycetes</taxon>
        <taxon>Pseudonocardiales</taxon>
        <taxon>Pseudonocardiaceae</taxon>
        <taxon>Lentzea</taxon>
    </lineage>
</organism>
<evidence type="ECO:0000313" key="2">
    <source>
        <dbReference type="EMBL" id="GGU24575.1"/>
    </source>
</evidence>
<dbReference type="EMBL" id="BMRE01000003">
    <property type="protein sequence ID" value="GGU24575.1"/>
    <property type="molecule type" value="Genomic_DNA"/>
</dbReference>
<dbReference type="PANTHER" id="PTHR34109:SF1">
    <property type="entry name" value="VOC DOMAIN-CONTAINING PROTEIN"/>
    <property type="match status" value="1"/>
</dbReference>
<sequence length="136" mass="14122">MSGSGRLGGMSEPPVISVMLIVPDAGAAVAWYRTALGATELWNLGGVAGLSIGGAAFFLHQVNPANPAEDSPDGVTHVRVEVFCDDPDGFVERAVAAGAVGSAVVDHQMPWGTHRQGGFTDPFGHKWSVGDRSPLR</sequence>
<dbReference type="SUPFAM" id="SSF54593">
    <property type="entry name" value="Glyoxalase/Bleomycin resistance protein/Dihydroxybiphenyl dioxygenase"/>
    <property type="match status" value="1"/>
</dbReference>
<dbReference type="InterPro" id="IPR004360">
    <property type="entry name" value="Glyas_Fos-R_dOase_dom"/>
</dbReference>
<keyword evidence="3" id="KW-1185">Reference proteome</keyword>
<feature type="domain" description="VOC" evidence="1">
    <location>
        <begin position="14"/>
        <end position="132"/>
    </location>
</feature>
<dbReference type="Gene3D" id="3.10.180.10">
    <property type="entry name" value="2,3-Dihydroxybiphenyl 1,2-Dioxygenase, domain 1"/>
    <property type="match status" value="1"/>
</dbReference>
<reference evidence="3" key="1">
    <citation type="journal article" date="2019" name="Int. J. Syst. Evol. Microbiol.">
        <title>The Global Catalogue of Microorganisms (GCM) 10K type strain sequencing project: providing services to taxonomists for standard genome sequencing and annotation.</title>
        <authorList>
            <consortium name="The Broad Institute Genomics Platform"/>
            <consortium name="The Broad Institute Genome Sequencing Center for Infectious Disease"/>
            <person name="Wu L."/>
            <person name="Ma J."/>
        </authorList>
    </citation>
    <scope>NUCLEOTIDE SEQUENCE [LARGE SCALE GENOMIC DNA]</scope>
    <source>
        <strain evidence="3">JCM 3296</strain>
    </source>
</reference>
<proteinExistence type="predicted"/>
<name>A0ABQ2UG41_9PSEU</name>
<dbReference type="Pfam" id="PF00903">
    <property type="entry name" value="Glyoxalase"/>
    <property type="match status" value="1"/>
</dbReference>
<evidence type="ECO:0000259" key="1">
    <source>
        <dbReference type="PROSITE" id="PS51819"/>
    </source>
</evidence>
<dbReference type="PANTHER" id="PTHR34109">
    <property type="entry name" value="BNAUNNG04460D PROTEIN-RELATED"/>
    <property type="match status" value="1"/>
</dbReference>
<dbReference type="InterPro" id="IPR029068">
    <property type="entry name" value="Glyas_Bleomycin-R_OHBP_Dase"/>
</dbReference>
<protein>
    <recommendedName>
        <fullName evidence="1">VOC domain-containing protein</fullName>
    </recommendedName>
</protein>
<evidence type="ECO:0000313" key="3">
    <source>
        <dbReference type="Proteomes" id="UP000649573"/>
    </source>
</evidence>
<dbReference type="PROSITE" id="PS51819">
    <property type="entry name" value="VOC"/>
    <property type="match status" value="1"/>
</dbReference>
<accession>A0ABQ2UG41</accession>
<comment type="caution">
    <text evidence="2">The sequence shown here is derived from an EMBL/GenBank/DDBJ whole genome shotgun (WGS) entry which is preliminary data.</text>
</comment>
<dbReference type="Proteomes" id="UP000649573">
    <property type="component" value="Unassembled WGS sequence"/>
</dbReference>